<reference evidence="1 2" key="1">
    <citation type="submission" date="2019-03" db="EMBL/GenBank/DDBJ databases">
        <title>Metabolic potential of uncultured bacteria and archaea associated with petroleum seepage in deep-sea sediments.</title>
        <authorList>
            <person name="Dong X."/>
            <person name="Hubert C."/>
        </authorList>
    </citation>
    <scope>NUCLEOTIDE SEQUENCE [LARGE SCALE GENOMIC DNA]</scope>
    <source>
        <strain evidence="1">E44_bin92</strain>
    </source>
</reference>
<evidence type="ECO:0000313" key="2">
    <source>
        <dbReference type="Proteomes" id="UP000320781"/>
    </source>
</evidence>
<evidence type="ECO:0000313" key="1">
    <source>
        <dbReference type="EMBL" id="TES85699.1"/>
    </source>
</evidence>
<organism evidence="1 2">
    <name type="scientific">Aerophobetes bacterium</name>
    <dbReference type="NCBI Taxonomy" id="2030807"/>
    <lineage>
        <taxon>Bacteria</taxon>
        <taxon>Candidatus Aerophobota</taxon>
    </lineage>
</organism>
<dbReference type="Proteomes" id="UP000320781">
    <property type="component" value="Unassembled WGS sequence"/>
</dbReference>
<dbReference type="AlphaFoldDB" id="A0A523QJ84"/>
<protein>
    <submittedName>
        <fullName evidence="1">Uncharacterized protein</fullName>
    </submittedName>
</protein>
<sequence>MVVDNEGKELEKVECPIECKDAIPAGSEEKVEKKAPGQTHSIYSVCSVCHGHGWIWRRKKESST</sequence>
<gene>
    <name evidence="1" type="ORF">E3J95_03830</name>
</gene>
<name>A0A523QJ84_UNCAE</name>
<proteinExistence type="predicted"/>
<dbReference type="EMBL" id="SOKU01000183">
    <property type="protein sequence ID" value="TES85699.1"/>
    <property type="molecule type" value="Genomic_DNA"/>
</dbReference>
<accession>A0A523QJ84</accession>
<comment type="caution">
    <text evidence="1">The sequence shown here is derived from an EMBL/GenBank/DDBJ whole genome shotgun (WGS) entry which is preliminary data.</text>
</comment>